<gene>
    <name evidence="2" type="primary">LOC140016540</name>
</gene>
<keyword evidence="1" id="KW-1185">Reference proteome</keyword>
<evidence type="ECO:0000313" key="2">
    <source>
        <dbReference type="RefSeq" id="XP_071926182.1"/>
    </source>
</evidence>
<dbReference type="RefSeq" id="XP_071926182.1">
    <property type="nucleotide sequence ID" value="XM_072070081.1"/>
</dbReference>
<dbReference type="PANTHER" id="PTHR48475">
    <property type="entry name" value="RIBONUCLEASE H"/>
    <property type="match status" value="1"/>
</dbReference>
<protein>
    <submittedName>
        <fullName evidence="2">Uncharacterized protein</fullName>
    </submittedName>
</protein>
<dbReference type="SUPFAM" id="SSF53098">
    <property type="entry name" value="Ribonuclease H-like"/>
    <property type="match status" value="1"/>
</dbReference>
<name>A0ABM4W314_COFAR</name>
<reference evidence="2" key="2">
    <citation type="submission" date="2025-08" db="UniProtKB">
        <authorList>
            <consortium name="RefSeq"/>
        </authorList>
    </citation>
    <scope>IDENTIFICATION</scope>
    <source>
        <tissue evidence="2">Leaves</tissue>
    </source>
</reference>
<sequence length="187" mass="21046">MVPITSPWPFEQWGTDIIGPFPKAVGGYTFLVTAVDYFTKWVGPSHSEPSLGWLYRNSSENASFAASGFLGWSFRTTESSLLTIRSEDGARTSASDELPSILWSYRITPRSATQETPFSLTYGIEAVIPAEILTPNPRLAVYTAKVNDKERQLDLDLVEERRDVVSTRVASYKNTLARYYNARVKHR</sequence>
<organism evidence="1 2">
    <name type="scientific">Coffea arabica</name>
    <name type="common">Arabian coffee</name>
    <dbReference type="NCBI Taxonomy" id="13443"/>
    <lineage>
        <taxon>Eukaryota</taxon>
        <taxon>Viridiplantae</taxon>
        <taxon>Streptophyta</taxon>
        <taxon>Embryophyta</taxon>
        <taxon>Tracheophyta</taxon>
        <taxon>Spermatophyta</taxon>
        <taxon>Magnoliopsida</taxon>
        <taxon>eudicotyledons</taxon>
        <taxon>Gunneridae</taxon>
        <taxon>Pentapetalae</taxon>
        <taxon>asterids</taxon>
        <taxon>lamiids</taxon>
        <taxon>Gentianales</taxon>
        <taxon>Rubiaceae</taxon>
        <taxon>Ixoroideae</taxon>
        <taxon>Gardenieae complex</taxon>
        <taxon>Bertiereae - Coffeeae clade</taxon>
        <taxon>Coffeeae</taxon>
        <taxon>Coffea</taxon>
    </lineage>
</organism>
<dbReference type="InterPro" id="IPR036397">
    <property type="entry name" value="RNaseH_sf"/>
</dbReference>
<accession>A0ABM4W314</accession>
<dbReference type="PANTHER" id="PTHR48475:SF2">
    <property type="entry name" value="RIBONUCLEASE H"/>
    <property type="match status" value="1"/>
</dbReference>
<dbReference type="Proteomes" id="UP001652660">
    <property type="component" value="Chromosome 1e"/>
</dbReference>
<reference evidence="1" key="1">
    <citation type="journal article" date="2025" name="Foods">
        <title>Unveiling the Microbial Signatures of Arabica Coffee Cherries: Insights into Ripeness Specific Diversity, Functional Traits, and Implications for Quality and Safety.</title>
        <authorList>
            <consortium name="RefSeq"/>
            <person name="Tenea G.N."/>
            <person name="Cifuentes V."/>
            <person name="Reyes P."/>
            <person name="Cevallos-Vallejos M."/>
        </authorList>
    </citation>
    <scope>NUCLEOTIDE SEQUENCE [LARGE SCALE GENOMIC DNA]</scope>
</reference>
<evidence type="ECO:0000313" key="1">
    <source>
        <dbReference type="Proteomes" id="UP001652660"/>
    </source>
</evidence>
<proteinExistence type="predicted"/>
<dbReference type="InterPro" id="IPR012337">
    <property type="entry name" value="RNaseH-like_sf"/>
</dbReference>
<dbReference type="GeneID" id="140016540"/>
<dbReference type="Gene3D" id="3.30.420.10">
    <property type="entry name" value="Ribonuclease H-like superfamily/Ribonuclease H"/>
    <property type="match status" value="2"/>
</dbReference>